<keyword evidence="3 6" id="KW-0479">Metal-binding</keyword>
<comment type="caution">
    <text evidence="7">The sequence shown here is derived from an EMBL/GenBank/DDBJ whole genome shotgun (WGS) entry which is preliminary data.</text>
</comment>
<comment type="similarity">
    <text evidence="2 6">Belongs to the cytochrome P450 family.</text>
</comment>
<evidence type="ECO:0000256" key="1">
    <source>
        <dbReference type="ARBA" id="ARBA00001971"/>
    </source>
</evidence>
<sequence>MENGFFDQMGLSPSALPLSAVAAISSITYLISKWSDNSGLSKIPSMDERFKFGFQLKANYLKHGKELLGEGYRKFPQGMIRLTTQFGPTVVFSRDLIFMEPVKHDMQVEYTGITSDDMVVETIRNDMTPNLGRIMPVLFTEVQNALRAVLPSSKEWTPLNINEVLVRVVPIASGSTFVGTDLCHKEEWIHLLTQYTMDIIIAAEKLKILPAVLRSLAIELGWAPDLKHITEHRENAKQYLRPIIQKRGQMMASGDGSCEKPDNCLQWMSEKAEQHGDDDDAVAIHSTTITATQAEGLFCNSTRKRVPPQPIPLSNGTTLPAGTHIACPSEAVGTDPSILHFGFGRHSCPGRFFAAMEIKLVFAFLVQGWDVALGEKGQAGRELRSVEREKGDSITPDDPSALLYVRKRVDVE</sequence>
<dbReference type="InterPro" id="IPR036396">
    <property type="entry name" value="Cyt_P450_sf"/>
</dbReference>
<dbReference type="PROSITE" id="PS00086">
    <property type="entry name" value="CYTOCHROME_P450"/>
    <property type="match status" value="1"/>
</dbReference>
<evidence type="ECO:0000313" key="8">
    <source>
        <dbReference type="Proteomes" id="UP001367316"/>
    </source>
</evidence>
<dbReference type="SUPFAM" id="SSF48264">
    <property type="entry name" value="Cytochrome P450"/>
    <property type="match status" value="1"/>
</dbReference>
<evidence type="ECO:0000256" key="3">
    <source>
        <dbReference type="ARBA" id="ARBA00022723"/>
    </source>
</evidence>
<dbReference type="Pfam" id="PF00067">
    <property type="entry name" value="p450"/>
    <property type="match status" value="1"/>
</dbReference>
<keyword evidence="5 6" id="KW-0408">Iron</keyword>
<gene>
    <name evidence="7" type="ORF">JOL62DRAFT_613400</name>
</gene>
<keyword evidence="4 6" id="KW-0560">Oxidoreductase</keyword>
<reference evidence="7 8" key="1">
    <citation type="submission" date="2024-04" db="EMBL/GenBank/DDBJ databases">
        <title>Phyllosticta paracitricarpa is synonymous to the EU quarantine fungus P. citricarpa based on phylogenomic analyses.</title>
        <authorList>
            <consortium name="Lawrence Berkeley National Laboratory"/>
            <person name="Van ingen-buijs V.A."/>
            <person name="Van westerhoven A.C."/>
            <person name="Haridas S."/>
            <person name="Skiadas P."/>
            <person name="Martin F."/>
            <person name="Groenewald J.Z."/>
            <person name="Crous P.W."/>
            <person name="Seidl M.F."/>
        </authorList>
    </citation>
    <scope>NUCLEOTIDE SEQUENCE [LARGE SCALE GENOMIC DNA]</scope>
    <source>
        <strain evidence="7 8">CBS 141358</strain>
    </source>
</reference>
<proteinExistence type="inferred from homology"/>
<dbReference type="CDD" id="cd11041">
    <property type="entry name" value="CYP503A1-like"/>
    <property type="match status" value="1"/>
</dbReference>
<comment type="cofactor">
    <cofactor evidence="1">
        <name>heme</name>
        <dbReference type="ChEBI" id="CHEBI:30413"/>
    </cofactor>
</comment>
<keyword evidence="6" id="KW-0349">Heme</keyword>
<keyword evidence="6" id="KW-0503">Monooxygenase</keyword>
<dbReference type="InterPro" id="IPR017972">
    <property type="entry name" value="Cyt_P450_CS"/>
</dbReference>
<evidence type="ECO:0000256" key="6">
    <source>
        <dbReference type="RuleBase" id="RU000461"/>
    </source>
</evidence>
<accession>A0ABR1N5Z0</accession>
<dbReference type="EMBL" id="JBBPBF010000023">
    <property type="protein sequence ID" value="KAK7609444.1"/>
    <property type="molecule type" value="Genomic_DNA"/>
</dbReference>
<dbReference type="PANTHER" id="PTHR46206">
    <property type="entry name" value="CYTOCHROME P450"/>
    <property type="match status" value="1"/>
</dbReference>
<dbReference type="PANTHER" id="PTHR46206:SF7">
    <property type="entry name" value="P450, PUTATIVE (EUROFUNG)-RELATED"/>
    <property type="match status" value="1"/>
</dbReference>
<evidence type="ECO:0000256" key="4">
    <source>
        <dbReference type="ARBA" id="ARBA00023002"/>
    </source>
</evidence>
<dbReference type="Proteomes" id="UP001367316">
    <property type="component" value="Unassembled WGS sequence"/>
</dbReference>
<evidence type="ECO:0000256" key="5">
    <source>
        <dbReference type="ARBA" id="ARBA00023004"/>
    </source>
</evidence>
<name>A0ABR1N5Z0_9PEZI</name>
<evidence type="ECO:0000256" key="2">
    <source>
        <dbReference type="ARBA" id="ARBA00010617"/>
    </source>
</evidence>
<dbReference type="Gene3D" id="1.10.630.10">
    <property type="entry name" value="Cytochrome P450"/>
    <property type="match status" value="2"/>
</dbReference>
<dbReference type="InterPro" id="IPR001128">
    <property type="entry name" value="Cyt_P450"/>
</dbReference>
<keyword evidence="8" id="KW-1185">Reference proteome</keyword>
<protein>
    <submittedName>
        <fullName evidence="7">Cytochrome P450</fullName>
    </submittedName>
</protein>
<organism evidence="7 8">
    <name type="scientific">Phyllosticta paracitricarpa</name>
    <dbReference type="NCBI Taxonomy" id="2016321"/>
    <lineage>
        <taxon>Eukaryota</taxon>
        <taxon>Fungi</taxon>
        <taxon>Dikarya</taxon>
        <taxon>Ascomycota</taxon>
        <taxon>Pezizomycotina</taxon>
        <taxon>Dothideomycetes</taxon>
        <taxon>Dothideomycetes incertae sedis</taxon>
        <taxon>Botryosphaeriales</taxon>
        <taxon>Phyllostictaceae</taxon>
        <taxon>Phyllosticta</taxon>
    </lineage>
</organism>
<evidence type="ECO:0000313" key="7">
    <source>
        <dbReference type="EMBL" id="KAK7609444.1"/>
    </source>
</evidence>